<feature type="domain" description="Methyltransferase" evidence="5">
    <location>
        <begin position="40"/>
        <end position="135"/>
    </location>
</feature>
<dbReference type="OrthoDB" id="147504at2157"/>
<keyword evidence="2 6" id="KW-0808">Transferase</keyword>
<keyword evidence="4" id="KW-0443">Lipid metabolism</keyword>
<dbReference type="EMBL" id="FOKW01000008">
    <property type="protein sequence ID" value="SFC45449.1"/>
    <property type="molecule type" value="Genomic_DNA"/>
</dbReference>
<dbReference type="PANTHER" id="PTHR43667:SF1">
    <property type="entry name" value="CYCLOPROPANE-FATTY-ACYL-PHOSPHOLIPID SYNTHASE"/>
    <property type="match status" value="1"/>
</dbReference>
<sequence>MDSGASAYFDDLAEFYDAVHDEGDDVAFYRDLALEADGPVLEVGCGTGRIHLELLRAGVDADGIDVSSDSLAVLREKAAEEGLKPSVREADVTDFDPDREYGLAIVPFRAFLHLLEVDDRLAALERLHDALAPGGRLALNAFAPNFEIICEEYGEWIETDFAVDGREYTHRTVTELVDELEGIARIRTDVRDADGERVVEASNRIALVSKAEFALLFRCSPFSSWEVSGGFDGDPLEDVSQEMVWIAER</sequence>
<dbReference type="RefSeq" id="WP_089789048.1">
    <property type="nucleotide sequence ID" value="NZ_FOKW01000008.1"/>
</dbReference>
<dbReference type="AlphaFoldDB" id="A0A1I1JA17"/>
<accession>A0A1I1JA17</accession>
<dbReference type="InterPro" id="IPR041698">
    <property type="entry name" value="Methyltransf_25"/>
</dbReference>
<reference evidence="7" key="1">
    <citation type="submission" date="2016-10" db="EMBL/GenBank/DDBJ databases">
        <authorList>
            <person name="Varghese N."/>
            <person name="Submissions S."/>
        </authorList>
    </citation>
    <scope>NUCLEOTIDE SEQUENCE [LARGE SCALE GENOMIC DNA]</scope>
    <source>
        <strain evidence="7">DSM 13078</strain>
    </source>
</reference>
<dbReference type="GO" id="GO:0032259">
    <property type="term" value="P:methylation"/>
    <property type="evidence" value="ECO:0007669"/>
    <property type="project" value="UniProtKB-KW"/>
</dbReference>
<proteinExistence type="predicted"/>
<evidence type="ECO:0000256" key="3">
    <source>
        <dbReference type="ARBA" id="ARBA00022691"/>
    </source>
</evidence>
<gene>
    <name evidence="6" type="ORF">SAMN05444422_108218</name>
</gene>
<evidence type="ECO:0000313" key="7">
    <source>
        <dbReference type="Proteomes" id="UP000199161"/>
    </source>
</evidence>
<dbReference type="PANTHER" id="PTHR43667">
    <property type="entry name" value="CYCLOPROPANE-FATTY-ACYL-PHOSPHOLIPID SYNTHASE"/>
    <property type="match status" value="1"/>
</dbReference>
<name>A0A1I1JA17_NATHA</name>
<keyword evidence="7" id="KW-1185">Reference proteome</keyword>
<dbReference type="InterPro" id="IPR050723">
    <property type="entry name" value="CFA/CMAS"/>
</dbReference>
<organism evidence="6 7">
    <name type="scientific">Natronobacterium haloterrestre</name>
    <name type="common">Halobiforma haloterrestris</name>
    <dbReference type="NCBI Taxonomy" id="148448"/>
    <lineage>
        <taxon>Archaea</taxon>
        <taxon>Methanobacteriati</taxon>
        <taxon>Methanobacteriota</taxon>
        <taxon>Stenosarchaea group</taxon>
        <taxon>Halobacteria</taxon>
        <taxon>Halobacteriales</taxon>
        <taxon>Natrialbaceae</taxon>
        <taxon>Natronobacterium</taxon>
    </lineage>
</organism>
<evidence type="ECO:0000256" key="4">
    <source>
        <dbReference type="ARBA" id="ARBA00023098"/>
    </source>
</evidence>
<evidence type="ECO:0000256" key="2">
    <source>
        <dbReference type="ARBA" id="ARBA00022679"/>
    </source>
</evidence>
<dbReference type="GO" id="GO:0006629">
    <property type="term" value="P:lipid metabolic process"/>
    <property type="evidence" value="ECO:0007669"/>
    <property type="project" value="UniProtKB-KW"/>
</dbReference>
<keyword evidence="3" id="KW-0949">S-adenosyl-L-methionine</keyword>
<dbReference type="GO" id="GO:0008168">
    <property type="term" value="F:methyltransferase activity"/>
    <property type="evidence" value="ECO:0007669"/>
    <property type="project" value="UniProtKB-KW"/>
</dbReference>
<dbReference type="SUPFAM" id="SSF53335">
    <property type="entry name" value="S-adenosyl-L-methionine-dependent methyltransferases"/>
    <property type="match status" value="1"/>
</dbReference>
<evidence type="ECO:0000256" key="1">
    <source>
        <dbReference type="ARBA" id="ARBA00022603"/>
    </source>
</evidence>
<evidence type="ECO:0000259" key="5">
    <source>
        <dbReference type="Pfam" id="PF13649"/>
    </source>
</evidence>
<evidence type="ECO:0000313" key="6">
    <source>
        <dbReference type="EMBL" id="SFC45449.1"/>
    </source>
</evidence>
<dbReference type="Proteomes" id="UP000199161">
    <property type="component" value="Unassembled WGS sequence"/>
</dbReference>
<dbReference type="CDD" id="cd02440">
    <property type="entry name" value="AdoMet_MTases"/>
    <property type="match status" value="1"/>
</dbReference>
<dbReference type="Gene3D" id="3.40.50.150">
    <property type="entry name" value="Vaccinia Virus protein VP39"/>
    <property type="match status" value="1"/>
</dbReference>
<dbReference type="Pfam" id="PF13649">
    <property type="entry name" value="Methyltransf_25"/>
    <property type="match status" value="1"/>
</dbReference>
<protein>
    <submittedName>
        <fullName evidence="6">Methyltransferase domain-containing protein</fullName>
    </submittedName>
</protein>
<keyword evidence="1 6" id="KW-0489">Methyltransferase</keyword>
<dbReference type="InterPro" id="IPR029063">
    <property type="entry name" value="SAM-dependent_MTases_sf"/>
</dbReference>